<comment type="caution">
    <text evidence="2">The sequence shown here is derived from an EMBL/GenBank/DDBJ whole genome shotgun (WGS) entry which is preliminary data.</text>
</comment>
<accession>A0A917FCR8</accession>
<dbReference type="EMBL" id="BMCT01000003">
    <property type="protein sequence ID" value="GGF65587.1"/>
    <property type="molecule type" value="Genomic_DNA"/>
</dbReference>
<sequence length="120" mass="12457">MRLTVVAGMCLALAGGATPALAKGPGKYKVEGVNSEDNSKYSGTAVITKTGKDSWRVVSTIDGDKFDGYAIGDEELLAVTFTGNGSSGVALYVVQPDGSYKGIWAFKGDSKISAEMLTPQ</sequence>
<reference evidence="2" key="1">
    <citation type="journal article" date="2014" name="Int. J. Syst. Evol. Microbiol.">
        <title>Complete genome sequence of Corynebacterium casei LMG S-19264T (=DSM 44701T), isolated from a smear-ripened cheese.</title>
        <authorList>
            <consortium name="US DOE Joint Genome Institute (JGI-PGF)"/>
            <person name="Walter F."/>
            <person name="Albersmeier A."/>
            <person name="Kalinowski J."/>
            <person name="Ruckert C."/>
        </authorList>
    </citation>
    <scope>NUCLEOTIDE SEQUENCE</scope>
    <source>
        <strain evidence="2">CCM 7897</strain>
    </source>
</reference>
<evidence type="ECO:0000313" key="2">
    <source>
        <dbReference type="EMBL" id="GGF65587.1"/>
    </source>
</evidence>
<keyword evidence="3" id="KW-1185">Reference proteome</keyword>
<dbReference type="Proteomes" id="UP000606044">
    <property type="component" value="Unassembled WGS sequence"/>
</dbReference>
<feature type="chain" id="PRO_5036793916" evidence="1">
    <location>
        <begin position="23"/>
        <end position="120"/>
    </location>
</feature>
<dbReference type="RefSeq" id="WP_188579268.1">
    <property type="nucleotide sequence ID" value="NZ_BMCT01000003.1"/>
</dbReference>
<dbReference type="AlphaFoldDB" id="A0A917FCR8"/>
<proteinExistence type="predicted"/>
<reference evidence="2" key="2">
    <citation type="submission" date="2020-09" db="EMBL/GenBank/DDBJ databases">
        <authorList>
            <person name="Sun Q."/>
            <person name="Sedlacek I."/>
        </authorList>
    </citation>
    <scope>NUCLEOTIDE SEQUENCE</scope>
    <source>
        <strain evidence="2">CCM 7897</strain>
    </source>
</reference>
<protein>
    <submittedName>
        <fullName evidence="2">Uncharacterized protein</fullName>
    </submittedName>
</protein>
<organism evidence="2 3">
    <name type="scientific">Azorhizobium oxalatiphilum</name>
    <dbReference type="NCBI Taxonomy" id="980631"/>
    <lineage>
        <taxon>Bacteria</taxon>
        <taxon>Pseudomonadati</taxon>
        <taxon>Pseudomonadota</taxon>
        <taxon>Alphaproteobacteria</taxon>
        <taxon>Hyphomicrobiales</taxon>
        <taxon>Xanthobacteraceae</taxon>
        <taxon>Azorhizobium</taxon>
    </lineage>
</organism>
<evidence type="ECO:0000256" key="1">
    <source>
        <dbReference type="SAM" id="SignalP"/>
    </source>
</evidence>
<keyword evidence="1" id="KW-0732">Signal</keyword>
<evidence type="ECO:0000313" key="3">
    <source>
        <dbReference type="Proteomes" id="UP000606044"/>
    </source>
</evidence>
<gene>
    <name evidence="2" type="ORF">GCM10007301_26680</name>
</gene>
<feature type="signal peptide" evidence="1">
    <location>
        <begin position="1"/>
        <end position="22"/>
    </location>
</feature>
<name>A0A917FCR8_9HYPH</name>